<evidence type="ECO:0000256" key="2">
    <source>
        <dbReference type="ARBA" id="ARBA00022517"/>
    </source>
</evidence>
<evidence type="ECO:0000313" key="13">
    <source>
        <dbReference type="EMBL" id="OGF12885.1"/>
    </source>
</evidence>
<dbReference type="GO" id="GO:0046872">
    <property type="term" value="F:metal ion binding"/>
    <property type="evidence" value="ECO:0007669"/>
    <property type="project" value="UniProtKB-KW"/>
</dbReference>
<dbReference type="PANTHER" id="PTHR32120:SF10">
    <property type="entry name" value="SMALL RIBOSOMAL SUBUNIT BIOGENESIS GTPASE RSGA"/>
    <property type="match status" value="1"/>
</dbReference>
<dbReference type="GO" id="GO:0003924">
    <property type="term" value="F:GTPase activity"/>
    <property type="evidence" value="ECO:0007669"/>
    <property type="project" value="UniProtKB-UniRule"/>
</dbReference>
<evidence type="ECO:0000256" key="5">
    <source>
        <dbReference type="ARBA" id="ARBA00022741"/>
    </source>
</evidence>
<keyword evidence="4 10" id="KW-0699">rRNA-binding</keyword>
<protein>
    <recommendedName>
        <fullName evidence="10">Small ribosomal subunit biogenesis GTPase RsgA</fullName>
        <ecNumber evidence="10">3.6.1.-</ecNumber>
    </recommendedName>
</protein>
<dbReference type="GO" id="GO:0042274">
    <property type="term" value="P:ribosomal small subunit biogenesis"/>
    <property type="evidence" value="ECO:0007669"/>
    <property type="project" value="UniProtKB-UniRule"/>
</dbReference>
<evidence type="ECO:0000256" key="10">
    <source>
        <dbReference type="HAMAP-Rule" id="MF_01820"/>
    </source>
</evidence>
<dbReference type="InterPro" id="IPR027417">
    <property type="entry name" value="P-loop_NTPase"/>
</dbReference>
<keyword evidence="5 10" id="KW-0547">Nucleotide-binding</keyword>
<evidence type="ECO:0000259" key="12">
    <source>
        <dbReference type="PROSITE" id="PS51721"/>
    </source>
</evidence>
<dbReference type="HAMAP" id="MF_01820">
    <property type="entry name" value="GTPase_RsgA"/>
    <property type="match status" value="1"/>
</dbReference>
<comment type="similarity">
    <text evidence="10">Belongs to the TRAFAC class YlqF/YawG GTPase family. RsgA subfamily.</text>
</comment>
<keyword evidence="1 10" id="KW-0963">Cytoplasm</keyword>
<comment type="subunit">
    <text evidence="10">Monomer. Associates with 30S ribosomal subunit, binds 16S rRNA.</text>
</comment>
<dbReference type="PROSITE" id="PS51721">
    <property type="entry name" value="G_CP"/>
    <property type="match status" value="1"/>
</dbReference>
<dbReference type="SUPFAM" id="SSF52540">
    <property type="entry name" value="P-loop containing nucleoside triphosphate hydrolases"/>
    <property type="match status" value="1"/>
</dbReference>
<dbReference type="InterPro" id="IPR010914">
    <property type="entry name" value="RsgA_GTPase_dom"/>
</dbReference>
<dbReference type="Gene3D" id="2.40.50.140">
    <property type="entry name" value="Nucleic acid-binding proteins"/>
    <property type="match status" value="1"/>
</dbReference>
<dbReference type="Proteomes" id="UP000177230">
    <property type="component" value="Unassembled WGS sequence"/>
</dbReference>
<feature type="binding site" evidence="10">
    <location>
        <position position="310"/>
    </location>
    <ligand>
        <name>Zn(2+)</name>
        <dbReference type="ChEBI" id="CHEBI:29105"/>
    </ligand>
</feature>
<keyword evidence="9 10" id="KW-0342">GTP-binding</keyword>
<dbReference type="InterPro" id="IPR030378">
    <property type="entry name" value="G_CP_dom"/>
</dbReference>
<dbReference type="Gene3D" id="3.40.50.300">
    <property type="entry name" value="P-loop containing nucleotide triphosphate hydrolases"/>
    <property type="match status" value="1"/>
</dbReference>
<evidence type="ECO:0000256" key="1">
    <source>
        <dbReference type="ARBA" id="ARBA00022490"/>
    </source>
</evidence>
<dbReference type="AlphaFoldDB" id="A0A1F5REK3"/>
<feature type="domain" description="EngC GTPase" evidence="11">
    <location>
        <begin position="125"/>
        <end position="272"/>
    </location>
</feature>
<keyword evidence="6 10" id="KW-0378">Hydrolase</keyword>
<feature type="binding site" evidence="10">
    <location>
        <position position="304"/>
    </location>
    <ligand>
        <name>Zn(2+)</name>
        <dbReference type="ChEBI" id="CHEBI:29105"/>
    </ligand>
</feature>
<keyword evidence="3 10" id="KW-0479">Metal-binding</keyword>
<comment type="caution">
    <text evidence="13">The sequence shown here is derived from an EMBL/GenBank/DDBJ whole genome shotgun (WGS) entry which is preliminary data.</text>
</comment>
<dbReference type="GO" id="GO:0019843">
    <property type="term" value="F:rRNA binding"/>
    <property type="evidence" value="ECO:0007669"/>
    <property type="project" value="UniProtKB-KW"/>
</dbReference>
<comment type="cofactor">
    <cofactor evidence="10">
        <name>Zn(2+)</name>
        <dbReference type="ChEBI" id="CHEBI:29105"/>
    </cofactor>
    <text evidence="10">Binds 1 zinc ion per subunit.</text>
</comment>
<feature type="binding site" evidence="10">
    <location>
        <position position="297"/>
    </location>
    <ligand>
        <name>Zn(2+)</name>
        <dbReference type="ChEBI" id="CHEBI:29105"/>
    </ligand>
</feature>
<reference evidence="13 14" key="1">
    <citation type="journal article" date="2016" name="Nat. Commun.">
        <title>Thousands of microbial genomes shed light on interconnected biogeochemical processes in an aquifer system.</title>
        <authorList>
            <person name="Anantharaman K."/>
            <person name="Brown C.T."/>
            <person name="Hug L.A."/>
            <person name="Sharon I."/>
            <person name="Castelle C.J."/>
            <person name="Probst A.J."/>
            <person name="Thomas B.C."/>
            <person name="Singh A."/>
            <person name="Wilkins M.J."/>
            <person name="Karaoz U."/>
            <person name="Brodie E.L."/>
            <person name="Williams K.H."/>
            <person name="Hubbard S.S."/>
            <person name="Banfield J.F."/>
        </authorList>
    </citation>
    <scope>NUCLEOTIDE SEQUENCE [LARGE SCALE GENOMIC DNA]</scope>
</reference>
<sequence>MDLKNIGWDPFFEDHLKQIKNKTKYDYDFLVGRVSAVHTNLCQVLTGGGEITAQVSGKMRDKINNETISPNGETPESAFPAVGDWVMMIHDQQHNSGMIRMILPRKTKFSRNAAGATSQEQVIAANIDYAFIVAALNADFNPSRIERYLVTTWNSGAVPVILLNKADLCPEVDAKIVEMEKTAVGVSVHAISAAQGEGLEQLSPYLQNGRTAVFIGSSGAGKSTIINRLLGRDIIKVVETSDYKDKGRHTTTSREMYLLEGGGIVIDTPGMRELQLWEGEQGLSETFDDIEQLSAQCRFGDCRHQEEPGCAVKSALESGEIDRIRYKNYLKLQRELKHQEMRNNAKVRMEQSKRWKNIAKTRRHLNKDSTIR</sequence>
<dbReference type="GO" id="GO:0005737">
    <property type="term" value="C:cytoplasm"/>
    <property type="evidence" value="ECO:0007669"/>
    <property type="project" value="UniProtKB-SubCell"/>
</dbReference>
<dbReference type="Gene3D" id="1.10.40.50">
    <property type="entry name" value="Probable gtpase engc, domain 3"/>
    <property type="match status" value="1"/>
</dbReference>
<evidence type="ECO:0000256" key="7">
    <source>
        <dbReference type="ARBA" id="ARBA00022833"/>
    </source>
</evidence>
<evidence type="ECO:0000256" key="3">
    <source>
        <dbReference type="ARBA" id="ARBA00022723"/>
    </source>
</evidence>
<keyword evidence="2 10" id="KW-0690">Ribosome biogenesis</keyword>
<dbReference type="Pfam" id="PF03193">
    <property type="entry name" value="RsgA_GTPase"/>
    <property type="match status" value="1"/>
</dbReference>
<dbReference type="PANTHER" id="PTHR32120">
    <property type="entry name" value="SMALL RIBOSOMAL SUBUNIT BIOGENESIS GTPASE RSGA"/>
    <property type="match status" value="1"/>
</dbReference>
<evidence type="ECO:0000256" key="9">
    <source>
        <dbReference type="ARBA" id="ARBA00023134"/>
    </source>
</evidence>
<evidence type="ECO:0000256" key="6">
    <source>
        <dbReference type="ARBA" id="ARBA00022801"/>
    </source>
</evidence>
<dbReference type="InterPro" id="IPR004881">
    <property type="entry name" value="Ribosome_biogen_GTPase_RsgA"/>
</dbReference>
<dbReference type="GO" id="GO:0005525">
    <property type="term" value="F:GTP binding"/>
    <property type="evidence" value="ECO:0007669"/>
    <property type="project" value="UniProtKB-UniRule"/>
</dbReference>
<evidence type="ECO:0000313" key="14">
    <source>
        <dbReference type="Proteomes" id="UP000177230"/>
    </source>
</evidence>
<evidence type="ECO:0000256" key="8">
    <source>
        <dbReference type="ARBA" id="ARBA00022884"/>
    </source>
</evidence>
<dbReference type="NCBIfam" id="TIGR00157">
    <property type="entry name" value="ribosome small subunit-dependent GTPase A"/>
    <property type="match status" value="1"/>
</dbReference>
<dbReference type="PROSITE" id="PS50936">
    <property type="entry name" value="ENGC_GTPASE"/>
    <property type="match status" value="1"/>
</dbReference>
<keyword evidence="7 10" id="KW-0862">Zinc</keyword>
<evidence type="ECO:0000256" key="4">
    <source>
        <dbReference type="ARBA" id="ARBA00022730"/>
    </source>
</evidence>
<evidence type="ECO:0000259" key="11">
    <source>
        <dbReference type="PROSITE" id="PS50936"/>
    </source>
</evidence>
<accession>A0A1F5REK3</accession>
<keyword evidence="8 10" id="KW-0694">RNA-binding</keyword>
<feature type="binding site" evidence="10">
    <location>
        <begin position="216"/>
        <end position="224"/>
    </location>
    <ligand>
        <name>GTP</name>
        <dbReference type="ChEBI" id="CHEBI:37565"/>
    </ligand>
</feature>
<feature type="domain" description="CP-type G" evidence="12">
    <location>
        <begin position="117"/>
        <end position="274"/>
    </location>
</feature>
<proteinExistence type="inferred from homology"/>
<dbReference type="CDD" id="cd01854">
    <property type="entry name" value="YjeQ_EngC"/>
    <property type="match status" value="1"/>
</dbReference>
<dbReference type="InterPro" id="IPR012340">
    <property type="entry name" value="NA-bd_OB-fold"/>
</dbReference>
<name>A0A1F5REK3_9BACT</name>
<organism evidence="13 14">
    <name type="scientific">Candidatus Edwardsbacteria bacterium GWF2_54_11</name>
    <dbReference type="NCBI Taxonomy" id="1817851"/>
    <lineage>
        <taxon>Bacteria</taxon>
        <taxon>Candidatus Edwardsiibacteriota</taxon>
    </lineage>
</organism>
<comment type="function">
    <text evidence="10">One of several proteins that assist in the late maturation steps of the functional core of the 30S ribosomal subunit. Helps release RbfA from mature subunits. May play a role in the assembly of ribosomal proteins into the subunit. Circularly permuted GTPase that catalyzes slow GTP hydrolysis, GTPase activity is stimulated by the 30S ribosomal subunit.</text>
</comment>
<dbReference type="EMBL" id="MFFM01000028">
    <property type="protein sequence ID" value="OGF12885.1"/>
    <property type="molecule type" value="Genomic_DNA"/>
</dbReference>
<feature type="binding site" evidence="10">
    <location>
        <begin position="164"/>
        <end position="167"/>
    </location>
    <ligand>
        <name>GTP</name>
        <dbReference type="ChEBI" id="CHEBI:37565"/>
    </ligand>
</feature>
<dbReference type="EC" id="3.6.1.-" evidence="10"/>
<feature type="binding site" evidence="10">
    <location>
        <position position="302"/>
    </location>
    <ligand>
        <name>Zn(2+)</name>
        <dbReference type="ChEBI" id="CHEBI:29105"/>
    </ligand>
</feature>
<gene>
    <name evidence="10" type="primary">rsgA</name>
    <name evidence="13" type="ORF">A2024_11695</name>
</gene>
<comment type="subcellular location">
    <subcellularLocation>
        <location evidence="10">Cytoplasm</location>
    </subcellularLocation>
</comment>